<accession>A0A7V4DEY5</accession>
<dbReference type="InterPro" id="IPR000577">
    <property type="entry name" value="Carb_kinase_FGGY"/>
</dbReference>
<dbReference type="PANTHER" id="PTHR43095">
    <property type="entry name" value="SUGAR KINASE"/>
    <property type="match status" value="1"/>
</dbReference>
<evidence type="ECO:0000256" key="5">
    <source>
        <dbReference type="ARBA" id="ARBA00022777"/>
    </source>
</evidence>
<dbReference type="InterPro" id="IPR018484">
    <property type="entry name" value="FGGY_N"/>
</dbReference>
<evidence type="ECO:0000256" key="7">
    <source>
        <dbReference type="ARBA" id="ARBA00023277"/>
    </source>
</evidence>
<comment type="catalytic activity">
    <reaction evidence="8 9">
        <text>D-xylulose + ATP = D-xylulose 5-phosphate + ADP + H(+)</text>
        <dbReference type="Rhea" id="RHEA:10964"/>
        <dbReference type="ChEBI" id="CHEBI:15378"/>
        <dbReference type="ChEBI" id="CHEBI:17140"/>
        <dbReference type="ChEBI" id="CHEBI:30616"/>
        <dbReference type="ChEBI" id="CHEBI:57737"/>
        <dbReference type="ChEBI" id="CHEBI:456216"/>
        <dbReference type="EC" id="2.7.1.17"/>
    </reaction>
</comment>
<evidence type="ECO:0000256" key="6">
    <source>
        <dbReference type="ARBA" id="ARBA00022840"/>
    </source>
</evidence>
<dbReference type="InterPro" id="IPR043129">
    <property type="entry name" value="ATPase_NBD"/>
</dbReference>
<evidence type="ECO:0000259" key="11">
    <source>
        <dbReference type="Pfam" id="PF02782"/>
    </source>
</evidence>
<dbReference type="GO" id="GO:0042732">
    <property type="term" value="P:D-xylose metabolic process"/>
    <property type="evidence" value="ECO:0007669"/>
    <property type="project" value="UniProtKB-KW"/>
</dbReference>
<name>A0A7V4DEY5_9BACT</name>
<feature type="site" description="Important for activity" evidence="8">
    <location>
        <position position="12"/>
    </location>
</feature>
<keyword evidence="2 8" id="KW-0859">Xylose metabolism</keyword>
<keyword evidence="4 8" id="KW-0547">Nucleotide-binding</keyword>
<dbReference type="InterPro" id="IPR050406">
    <property type="entry name" value="FGGY_Carb_Kinase"/>
</dbReference>
<feature type="active site" description="Proton acceptor" evidence="8">
    <location>
        <position position="245"/>
    </location>
</feature>
<dbReference type="GO" id="GO:0005998">
    <property type="term" value="P:xylulose catabolic process"/>
    <property type="evidence" value="ECO:0007669"/>
    <property type="project" value="UniProtKB-UniRule"/>
</dbReference>
<proteinExistence type="inferred from homology"/>
<dbReference type="AlphaFoldDB" id="A0A7V4DEY5"/>
<feature type="binding site" evidence="8">
    <location>
        <begin position="85"/>
        <end position="86"/>
    </location>
    <ligand>
        <name>substrate</name>
    </ligand>
</feature>
<gene>
    <name evidence="8 9 12" type="primary">xylB</name>
    <name evidence="12" type="ORF">ENV30_08150</name>
</gene>
<feature type="domain" description="Carbohydrate kinase FGGY N-terminal" evidence="10">
    <location>
        <begin position="8"/>
        <end position="252"/>
    </location>
</feature>
<reference evidence="12" key="1">
    <citation type="journal article" date="2020" name="mSystems">
        <title>Genome- and Community-Level Interaction Insights into Carbon Utilization and Element Cycling Functions of Hydrothermarchaeota in Hydrothermal Sediment.</title>
        <authorList>
            <person name="Zhou Z."/>
            <person name="Liu Y."/>
            <person name="Xu W."/>
            <person name="Pan J."/>
            <person name="Luo Z.H."/>
            <person name="Li M."/>
        </authorList>
    </citation>
    <scope>NUCLEOTIDE SEQUENCE [LARGE SCALE GENOMIC DNA]</scope>
    <source>
        <strain evidence="12">SpSt-747</strain>
    </source>
</reference>
<evidence type="ECO:0000259" key="10">
    <source>
        <dbReference type="Pfam" id="PF00370"/>
    </source>
</evidence>
<dbReference type="SUPFAM" id="SSF53067">
    <property type="entry name" value="Actin-like ATPase domain"/>
    <property type="match status" value="2"/>
</dbReference>
<evidence type="ECO:0000256" key="3">
    <source>
        <dbReference type="ARBA" id="ARBA00022679"/>
    </source>
</evidence>
<keyword evidence="7 8" id="KW-0119">Carbohydrate metabolism</keyword>
<evidence type="ECO:0000256" key="1">
    <source>
        <dbReference type="ARBA" id="ARBA00009156"/>
    </source>
</evidence>
<dbReference type="EMBL" id="DTFV01000117">
    <property type="protein sequence ID" value="HGI31257.1"/>
    <property type="molecule type" value="Genomic_DNA"/>
</dbReference>
<dbReference type="Gene3D" id="3.30.420.40">
    <property type="match status" value="2"/>
</dbReference>
<dbReference type="CDD" id="cd07808">
    <property type="entry name" value="ASKHA_NBD_FGGY_EcXK-like"/>
    <property type="match status" value="1"/>
</dbReference>
<evidence type="ECO:0000256" key="2">
    <source>
        <dbReference type="ARBA" id="ARBA00022629"/>
    </source>
</evidence>
<dbReference type="NCBIfam" id="TIGR01312">
    <property type="entry name" value="XylB"/>
    <property type="match status" value="1"/>
</dbReference>
<dbReference type="GO" id="GO:0005524">
    <property type="term" value="F:ATP binding"/>
    <property type="evidence" value="ECO:0007669"/>
    <property type="project" value="UniProtKB-UniRule"/>
</dbReference>
<evidence type="ECO:0000256" key="8">
    <source>
        <dbReference type="HAMAP-Rule" id="MF_02220"/>
    </source>
</evidence>
<dbReference type="GO" id="GO:0004856">
    <property type="term" value="F:D-xylulokinase activity"/>
    <property type="evidence" value="ECO:0007669"/>
    <property type="project" value="UniProtKB-UniRule"/>
</dbReference>
<feature type="domain" description="Carbohydrate kinase FGGY C-terminal" evidence="11">
    <location>
        <begin position="262"/>
        <end position="457"/>
    </location>
</feature>
<dbReference type="PANTHER" id="PTHR43095:SF5">
    <property type="entry name" value="XYLULOSE KINASE"/>
    <property type="match status" value="1"/>
</dbReference>
<dbReference type="EC" id="2.7.1.17" evidence="8 9"/>
<dbReference type="HAMAP" id="MF_02220">
    <property type="entry name" value="XylB"/>
    <property type="match status" value="1"/>
</dbReference>
<comment type="caution">
    <text evidence="12">The sequence shown here is derived from an EMBL/GenBank/DDBJ whole genome shotgun (WGS) entry which is preliminary data.</text>
</comment>
<evidence type="ECO:0000313" key="12">
    <source>
        <dbReference type="EMBL" id="HGI31257.1"/>
    </source>
</evidence>
<dbReference type="PROSITE" id="PS00933">
    <property type="entry name" value="FGGY_KINASES_1"/>
    <property type="match status" value="1"/>
</dbReference>
<protein>
    <recommendedName>
        <fullName evidence="8 9">Xylulose kinase</fullName>
        <shortName evidence="8 9">Xylulokinase</shortName>
        <ecNumber evidence="8 9">2.7.1.17</ecNumber>
    </recommendedName>
</protein>
<dbReference type="PIRSF" id="PIRSF000538">
    <property type="entry name" value="GlpK"/>
    <property type="match status" value="1"/>
</dbReference>
<keyword evidence="6 8" id="KW-0067">ATP-binding</keyword>
<evidence type="ECO:0000256" key="4">
    <source>
        <dbReference type="ARBA" id="ARBA00022741"/>
    </source>
</evidence>
<dbReference type="Pfam" id="PF02782">
    <property type="entry name" value="FGGY_C"/>
    <property type="match status" value="1"/>
</dbReference>
<organism evidence="12">
    <name type="scientific">Candidatus Caldatribacterium californiense</name>
    <dbReference type="NCBI Taxonomy" id="1454726"/>
    <lineage>
        <taxon>Bacteria</taxon>
        <taxon>Pseudomonadati</taxon>
        <taxon>Atribacterota</taxon>
        <taxon>Atribacteria</taxon>
        <taxon>Atribacterales</taxon>
        <taxon>Candidatus Caldatribacteriaceae</taxon>
        <taxon>Candidatus Caldatribacterium</taxon>
    </lineage>
</organism>
<dbReference type="Pfam" id="PF00370">
    <property type="entry name" value="FGGY_N"/>
    <property type="match status" value="1"/>
</dbReference>
<keyword evidence="3 8" id="KW-0808">Transferase</keyword>
<comment type="function">
    <text evidence="8">Catalyzes the phosphorylation of D-xylulose to D-xylulose 5-phosphate.</text>
</comment>
<comment type="similarity">
    <text evidence="1 8 9">Belongs to the FGGY kinase family.</text>
</comment>
<dbReference type="InterPro" id="IPR018483">
    <property type="entry name" value="Carb_kinase_FGGY_CS"/>
</dbReference>
<sequence length="514" mass="56019">MAEKKPCVVGIDIGTSSCKTLAVDEEGRVLSRATREYPVYNPLPGWSEQDPSDWWEAAKATLLEVSRDVEEKGYTVEGIGLTGQMHGLVLLDGAGNVLRPCIMWNDQRSAPYCAKIHEMVGGEREFIKITNNPMLPGYTGGKILWVRENEPEVFKRAEKFLCPKDYIRLRLTGKYATDVSDASGTGLFSVRERTWAKDLVKELGVAFGLFPEVFESPEITGSVLPAVAQEVGVRSGVPVVGGGGDAVVQTVGVGAIRPGTISITLGTAGIVGMSLDRFYENPGNTLQFFCNAIPGGWIVYGTTLAAGGSLSWFRNTFGGLERELARFIGGSPYDLLSREAELSAPLARGILFLPYLIGERCPHADPFARGVLIGFGLHHTRNDIVRSVFEGIVFSLRDVFALMEDLGLSVSQVRISGGGARSRLFQKLHADIFNSEVLTVAYGEEGGSYGAALLAGVGIGLWSSMEEVVGKLEVMERTLPDPEQARLYGEFFRVYQRLYGVLKETFRTMSSFQT</sequence>
<dbReference type="InterPro" id="IPR006000">
    <property type="entry name" value="Xylulokinase"/>
</dbReference>
<keyword evidence="5 8" id="KW-0418">Kinase</keyword>
<dbReference type="InterPro" id="IPR018485">
    <property type="entry name" value="FGGY_C"/>
</dbReference>
<evidence type="ECO:0000256" key="9">
    <source>
        <dbReference type="RuleBase" id="RU364073"/>
    </source>
</evidence>